<keyword evidence="2" id="KW-0479">Metal-binding</keyword>
<gene>
    <name evidence="8" type="ORF">ACFQWB_15710</name>
</gene>
<organism evidence="8 9">
    <name type="scientific">Paenibacillus thermoaerophilus</name>
    <dbReference type="NCBI Taxonomy" id="1215385"/>
    <lineage>
        <taxon>Bacteria</taxon>
        <taxon>Bacillati</taxon>
        <taxon>Bacillota</taxon>
        <taxon>Bacilli</taxon>
        <taxon>Bacillales</taxon>
        <taxon>Paenibacillaceae</taxon>
        <taxon>Paenibacillus</taxon>
    </lineage>
</organism>
<dbReference type="PANTHER" id="PTHR34858:SF1">
    <property type="entry name" value="CYSO-CYSTEINE PEPTIDASE"/>
    <property type="match status" value="1"/>
</dbReference>
<feature type="region of interest" description="Disordered" evidence="6">
    <location>
        <begin position="132"/>
        <end position="152"/>
    </location>
</feature>
<evidence type="ECO:0000256" key="4">
    <source>
        <dbReference type="ARBA" id="ARBA00022833"/>
    </source>
</evidence>
<dbReference type="PANTHER" id="PTHR34858">
    <property type="entry name" value="CYSO-CYSTEINE PEPTIDASE"/>
    <property type="match status" value="1"/>
</dbReference>
<evidence type="ECO:0000313" key="8">
    <source>
        <dbReference type="EMBL" id="MFC7751365.1"/>
    </source>
</evidence>
<keyword evidence="1" id="KW-0645">Protease</keyword>
<evidence type="ECO:0000256" key="2">
    <source>
        <dbReference type="ARBA" id="ARBA00022723"/>
    </source>
</evidence>
<reference evidence="9" key="1">
    <citation type="journal article" date="2019" name="Int. J. Syst. Evol. Microbiol.">
        <title>The Global Catalogue of Microorganisms (GCM) 10K type strain sequencing project: providing services to taxonomists for standard genome sequencing and annotation.</title>
        <authorList>
            <consortium name="The Broad Institute Genomics Platform"/>
            <consortium name="The Broad Institute Genome Sequencing Center for Infectious Disease"/>
            <person name="Wu L."/>
            <person name="Ma J."/>
        </authorList>
    </citation>
    <scope>NUCLEOTIDE SEQUENCE [LARGE SCALE GENOMIC DNA]</scope>
    <source>
        <strain evidence="9">JCM 18657</strain>
    </source>
</reference>
<dbReference type="Pfam" id="PF14464">
    <property type="entry name" value="Prok-JAB"/>
    <property type="match status" value="1"/>
</dbReference>
<comment type="caution">
    <text evidence="8">The sequence shown here is derived from an EMBL/GenBank/DDBJ whole genome shotgun (WGS) entry which is preliminary data.</text>
</comment>
<keyword evidence="5" id="KW-0482">Metalloprotease</keyword>
<keyword evidence="4" id="KW-0862">Zinc</keyword>
<dbReference type="RefSeq" id="WP_246068062.1">
    <property type="nucleotide sequence ID" value="NZ_JBHTGQ010000041.1"/>
</dbReference>
<evidence type="ECO:0000259" key="7">
    <source>
        <dbReference type="Pfam" id="PF14464"/>
    </source>
</evidence>
<accession>A0ABW2V7H0</accession>
<feature type="domain" description="JAB" evidence="7">
    <location>
        <begin position="6"/>
        <end position="119"/>
    </location>
</feature>
<dbReference type="SUPFAM" id="SSF102712">
    <property type="entry name" value="JAB1/MPN domain"/>
    <property type="match status" value="1"/>
</dbReference>
<dbReference type="InterPro" id="IPR051929">
    <property type="entry name" value="VirAsm_ModProt"/>
</dbReference>
<dbReference type="EMBL" id="JBHTGQ010000041">
    <property type="protein sequence ID" value="MFC7751365.1"/>
    <property type="molecule type" value="Genomic_DNA"/>
</dbReference>
<dbReference type="Proteomes" id="UP001596528">
    <property type="component" value="Unassembled WGS sequence"/>
</dbReference>
<evidence type="ECO:0000256" key="3">
    <source>
        <dbReference type="ARBA" id="ARBA00022801"/>
    </source>
</evidence>
<dbReference type="Gene3D" id="3.40.140.10">
    <property type="entry name" value="Cytidine Deaminase, domain 2"/>
    <property type="match status" value="1"/>
</dbReference>
<dbReference type="InterPro" id="IPR028090">
    <property type="entry name" value="JAB_dom_prok"/>
</dbReference>
<keyword evidence="3" id="KW-0378">Hydrolase</keyword>
<evidence type="ECO:0000256" key="6">
    <source>
        <dbReference type="SAM" id="MobiDB-lite"/>
    </source>
</evidence>
<keyword evidence="9" id="KW-1185">Reference proteome</keyword>
<protein>
    <submittedName>
        <fullName evidence="8">Mov34/MPN/PAD-1 family protein</fullName>
    </submittedName>
</protein>
<evidence type="ECO:0000256" key="5">
    <source>
        <dbReference type="ARBA" id="ARBA00023049"/>
    </source>
</evidence>
<proteinExistence type="predicted"/>
<evidence type="ECO:0000313" key="9">
    <source>
        <dbReference type="Proteomes" id="UP001596528"/>
    </source>
</evidence>
<sequence length="152" mass="16294">MLNATIQAAILGHAVREFPSECCGVVTCCPACLETLRAGSPPADCGCGQYIPLRNASDDPARSYTPDPRDWTRLIGSLRPNGRGLAAIVHSHPSAPPLPSESDTLEWWPDIPCQIIVSLLDRNRPDLRVYCRNAKTPDPGGASAGSDVLKPH</sequence>
<evidence type="ECO:0000256" key="1">
    <source>
        <dbReference type="ARBA" id="ARBA00022670"/>
    </source>
</evidence>
<name>A0ABW2V7H0_9BACL</name>